<dbReference type="AlphaFoldDB" id="A0A3L8PTX5"/>
<evidence type="ECO:0000313" key="3">
    <source>
        <dbReference type="EMBL" id="RLV58756.1"/>
    </source>
</evidence>
<dbReference type="SUPFAM" id="SSF47986">
    <property type="entry name" value="DEATH domain"/>
    <property type="match status" value="2"/>
</dbReference>
<dbReference type="EMBL" id="QZEI01000056">
    <property type="protein sequence ID" value="RLV58756.1"/>
    <property type="molecule type" value="Genomic_DNA"/>
</dbReference>
<feature type="domain" description="Death" evidence="2">
    <location>
        <begin position="49"/>
        <end position="118"/>
    </location>
</feature>
<reference evidence="3 4" key="1">
    <citation type="submission" date="2018-09" db="EMBL/GenBank/DDBJ databases">
        <title>Phylogeny of the Shewanellaceae, and recommendation for two new genera, Pseudoshewanella and Parashewanella.</title>
        <authorList>
            <person name="Wang G."/>
        </authorList>
    </citation>
    <scope>NUCLEOTIDE SEQUENCE [LARGE SCALE GENOMIC DNA]</scope>
    <source>
        <strain evidence="3 4">C51</strain>
    </source>
</reference>
<accession>A0A3L8PTX5</accession>
<dbReference type="SMART" id="SM00005">
    <property type="entry name" value="DEATH"/>
    <property type="match status" value="1"/>
</dbReference>
<dbReference type="Gene3D" id="1.10.533.10">
    <property type="entry name" value="Death Domain, Fas"/>
    <property type="match status" value="2"/>
</dbReference>
<dbReference type="InterPro" id="IPR011029">
    <property type="entry name" value="DEATH-like_dom_sf"/>
</dbReference>
<dbReference type="InterPro" id="IPR000488">
    <property type="entry name" value="Death_dom"/>
</dbReference>
<feature type="region of interest" description="Disordered" evidence="1">
    <location>
        <begin position="1"/>
        <end position="26"/>
    </location>
</feature>
<protein>
    <recommendedName>
        <fullName evidence="2">Death domain-containing protein</fullName>
    </recommendedName>
</protein>
<sequence length="305" mass="34218">MATFNPDSYTAHAGRYSPPPAYSATEPHATAQPRLSVNALDKHLDSVTDWHKLGLKLDISMSQLSNISVTHHYRGVGYCRQQMLNLWVTKSTARVDILLSALKEMGEISLAVNLKRHYDSNSKFLESETAIGNRIWDNVRQIERKNMPSFHQYMGGTQPSRAQTTEYQVRAAQPISYVKPQAQVQNTYQMNTELHNVLLKDCLKAMEDIGPYWETIAVHVGLNRSEIDVIKMENKFYISSKVIALITKIQKRYIHTTVGDLYTAVKVSCGPDQANAMLSRLGVATVREEAEEGRGQTGNSSCVIS</sequence>
<dbReference type="CDD" id="cd01670">
    <property type="entry name" value="Death"/>
    <property type="match status" value="2"/>
</dbReference>
<dbReference type="Pfam" id="PF00531">
    <property type="entry name" value="Death"/>
    <property type="match status" value="1"/>
</dbReference>
<dbReference type="Proteomes" id="UP000281474">
    <property type="component" value="Unassembled WGS sequence"/>
</dbReference>
<organism evidence="3 4">
    <name type="scientific">Parashewanella curva</name>
    <dbReference type="NCBI Taxonomy" id="2338552"/>
    <lineage>
        <taxon>Bacteria</taxon>
        <taxon>Pseudomonadati</taxon>
        <taxon>Pseudomonadota</taxon>
        <taxon>Gammaproteobacteria</taxon>
        <taxon>Alteromonadales</taxon>
        <taxon>Shewanellaceae</taxon>
        <taxon>Parashewanella</taxon>
    </lineage>
</organism>
<evidence type="ECO:0000256" key="1">
    <source>
        <dbReference type="SAM" id="MobiDB-lite"/>
    </source>
</evidence>
<dbReference type="PROSITE" id="PS50017">
    <property type="entry name" value="DEATH_DOMAIN"/>
    <property type="match status" value="1"/>
</dbReference>
<keyword evidence="4" id="KW-1185">Reference proteome</keyword>
<evidence type="ECO:0000313" key="4">
    <source>
        <dbReference type="Proteomes" id="UP000281474"/>
    </source>
</evidence>
<proteinExistence type="predicted"/>
<gene>
    <name evidence="3" type="ORF">D5018_15530</name>
</gene>
<evidence type="ECO:0000259" key="2">
    <source>
        <dbReference type="PROSITE" id="PS50017"/>
    </source>
</evidence>
<dbReference type="GO" id="GO:0007165">
    <property type="term" value="P:signal transduction"/>
    <property type="evidence" value="ECO:0007669"/>
    <property type="project" value="InterPro"/>
</dbReference>
<dbReference type="RefSeq" id="WP_121839916.1">
    <property type="nucleotide sequence ID" value="NZ_ML014805.1"/>
</dbReference>
<name>A0A3L8PTX5_9GAMM</name>
<comment type="caution">
    <text evidence="3">The sequence shown here is derived from an EMBL/GenBank/DDBJ whole genome shotgun (WGS) entry which is preliminary data.</text>
</comment>